<reference evidence="1" key="1">
    <citation type="submission" date="2023-04" db="EMBL/GenBank/DDBJ databases">
        <authorList>
            <consortium name="ELIXIR-Norway"/>
        </authorList>
    </citation>
    <scope>NUCLEOTIDE SEQUENCE [LARGE SCALE GENOMIC DNA]</scope>
</reference>
<sequence>MGEGQEMSSELPSIQPALGHLGMKTVVLSGQQVPWYKGKTASLPGQRRNQSPHCCSVPLESSGMDLPARKPAHPCSWACLPPRGTQATRAPVRLWPQHS</sequence>
<name>A0ABN8YQJ5_RANTA</name>
<gene>
    <name evidence="1" type="ORF">MRATA1EN1_LOCUS12800</name>
</gene>
<organism evidence="1 2">
    <name type="scientific">Rangifer tarandus platyrhynchus</name>
    <name type="common">Svalbard reindeer</name>
    <dbReference type="NCBI Taxonomy" id="3082113"/>
    <lineage>
        <taxon>Eukaryota</taxon>
        <taxon>Metazoa</taxon>
        <taxon>Chordata</taxon>
        <taxon>Craniata</taxon>
        <taxon>Vertebrata</taxon>
        <taxon>Euteleostomi</taxon>
        <taxon>Mammalia</taxon>
        <taxon>Eutheria</taxon>
        <taxon>Laurasiatheria</taxon>
        <taxon>Artiodactyla</taxon>
        <taxon>Ruminantia</taxon>
        <taxon>Pecora</taxon>
        <taxon>Cervidae</taxon>
        <taxon>Odocoileinae</taxon>
        <taxon>Rangifer</taxon>
    </lineage>
</organism>
<evidence type="ECO:0000313" key="2">
    <source>
        <dbReference type="Proteomes" id="UP001176941"/>
    </source>
</evidence>
<keyword evidence="2" id="KW-1185">Reference proteome</keyword>
<dbReference type="Proteomes" id="UP001176941">
    <property type="component" value="Chromosome 21"/>
</dbReference>
<evidence type="ECO:0000313" key="1">
    <source>
        <dbReference type="EMBL" id="CAI9163838.1"/>
    </source>
</evidence>
<proteinExistence type="predicted"/>
<dbReference type="EMBL" id="OX459957">
    <property type="protein sequence ID" value="CAI9163838.1"/>
    <property type="molecule type" value="Genomic_DNA"/>
</dbReference>
<accession>A0ABN8YQJ5</accession>
<protein>
    <submittedName>
        <fullName evidence="1">Uncharacterized protein</fullName>
    </submittedName>
</protein>